<dbReference type="Pfam" id="PF22817">
    <property type="entry name" value="ApeP-like"/>
    <property type="match status" value="1"/>
</dbReference>
<gene>
    <name evidence="1" type="ORF">QU481_02355</name>
</gene>
<proteinExistence type="predicted"/>
<sequence>MIPHQEAMCLLAEVSDWDVQHLMARADSHRDTVNPLRQHGRLGGTCAIEYAAQAMALHGALSAGRDEAPRAG</sequence>
<name>A0ABT7XIZ0_9NEIS</name>
<reference evidence="1" key="1">
    <citation type="submission" date="2023-06" db="EMBL/GenBank/DDBJ databases">
        <authorList>
            <person name="Zhang S."/>
        </authorList>
    </citation>
    <scope>NUCLEOTIDE SEQUENCE</scope>
    <source>
        <strain evidence="1">SG2303</strain>
    </source>
</reference>
<accession>A0ABT7XIZ0</accession>
<evidence type="ECO:0000313" key="2">
    <source>
        <dbReference type="Proteomes" id="UP001168540"/>
    </source>
</evidence>
<dbReference type="InterPro" id="IPR016776">
    <property type="entry name" value="ApeP-like_dehydratase"/>
</dbReference>
<dbReference type="RefSeq" id="WP_289828270.1">
    <property type="nucleotide sequence ID" value="NZ_JAUEDK010000003.1"/>
</dbReference>
<dbReference type="Proteomes" id="UP001168540">
    <property type="component" value="Unassembled WGS sequence"/>
</dbReference>
<protein>
    <recommendedName>
        <fullName evidence="3">Phosphotransferase</fullName>
    </recommendedName>
</protein>
<dbReference type="EMBL" id="JAUEDK010000003">
    <property type="protein sequence ID" value="MDN0073736.1"/>
    <property type="molecule type" value="Genomic_DNA"/>
</dbReference>
<organism evidence="1 2">
    <name type="scientific">Crenobacter oryzisoli</name>
    <dbReference type="NCBI Taxonomy" id="3056844"/>
    <lineage>
        <taxon>Bacteria</taxon>
        <taxon>Pseudomonadati</taxon>
        <taxon>Pseudomonadota</taxon>
        <taxon>Betaproteobacteria</taxon>
        <taxon>Neisseriales</taxon>
        <taxon>Neisseriaceae</taxon>
        <taxon>Crenobacter</taxon>
    </lineage>
</organism>
<comment type="caution">
    <text evidence="1">The sequence shown here is derived from an EMBL/GenBank/DDBJ whole genome shotgun (WGS) entry which is preliminary data.</text>
</comment>
<keyword evidence="2" id="KW-1185">Reference proteome</keyword>
<evidence type="ECO:0000313" key="1">
    <source>
        <dbReference type="EMBL" id="MDN0073736.1"/>
    </source>
</evidence>
<evidence type="ECO:0008006" key="3">
    <source>
        <dbReference type="Google" id="ProtNLM"/>
    </source>
</evidence>